<organism evidence="2 3">
    <name type="scientific">Photobacterium toruni</name>
    <dbReference type="NCBI Taxonomy" id="1935446"/>
    <lineage>
        <taxon>Bacteria</taxon>
        <taxon>Pseudomonadati</taxon>
        <taxon>Pseudomonadota</taxon>
        <taxon>Gammaproteobacteria</taxon>
        <taxon>Vibrionales</taxon>
        <taxon>Vibrionaceae</taxon>
        <taxon>Photobacterium</taxon>
    </lineage>
</organism>
<dbReference type="EMBL" id="FUWP01000016">
    <property type="protein sequence ID" value="SKA47520.1"/>
    <property type="molecule type" value="Genomic_DNA"/>
</dbReference>
<name>A0A1T4U4I8_9GAMM</name>
<accession>A0A1T4U4I8</accession>
<dbReference type="Proteomes" id="UP000191116">
    <property type="component" value="Unassembled WGS sequence"/>
</dbReference>
<evidence type="ECO:0000256" key="1">
    <source>
        <dbReference type="SAM" id="Phobius"/>
    </source>
</evidence>
<evidence type="ECO:0000313" key="2">
    <source>
        <dbReference type="EMBL" id="SKA47520.1"/>
    </source>
</evidence>
<reference evidence="2 3" key="1">
    <citation type="submission" date="2017-02" db="EMBL/GenBank/DDBJ databases">
        <authorList>
            <person name="Peterson S.W."/>
        </authorList>
    </citation>
    <scope>NUCLEOTIDE SEQUENCE [LARGE SCALE GENOMIC DNA]</scope>
    <source>
        <strain evidence="2 3">CECT 9189</strain>
    </source>
</reference>
<keyword evidence="1" id="KW-0812">Transmembrane</keyword>
<keyword evidence="1" id="KW-1133">Transmembrane helix</keyword>
<protein>
    <submittedName>
        <fullName evidence="2">Uncharacterized protein</fullName>
    </submittedName>
</protein>
<feature type="transmembrane region" description="Helical" evidence="1">
    <location>
        <begin position="6"/>
        <end position="26"/>
    </location>
</feature>
<sequence>MDMLPWLIVSGIMVSVIVGVMMAVLIKHAD</sequence>
<dbReference type="AlphaFoldDB" id="A0A1T4U4I8"/>
<gene>
    <name evidence="2" type="ORF">CZ814_02716</name>
</gene>
<keyword evidence="1" id="KW-0472">Membrane</keyword>
<evidence type="ECO:0000313" key="3">
    <source>
        <dbReference type="Proteomes" id="UP000191116"/>
    </source>
</evidence>
<proteinExistence type="predicted"/>